<proteinExistence type="inferred from homology"/>
<evidence type="ECO:0000313" key="10">
    <source>
        <dbReference type="Proteomes" id="UP000195913"/>
    </source>
</evidence>
<protein>
    <recommendedName>
        <fullName evidence="5">Large ribosomal subunit protein bL25</fullName>
    </recommendedName>
    <alternativeName>
        <fullName evidence="5">General stress protein CTC</fullName>
    </alternativeName>
</protein>
<dbReference type="InterPro" id="IPR037121">
    <property type="entry name" value="Ribosomal_bL25_C"/>
</dbReference>
<keyword evidence="4 5" id="KW-0687">Ribonucleoprotein</keyword>
<keyword evidence="2 5" id="KW-0694">RNA-binding</keyword>
<dbReference type="EMBL" id="FUHW01000044">
    <property type="protein sequence ID" value="SJM71722.1"/>
    <property type="molecule type" value="Genomic_DNA"/>
</dbReference>
<dbReference type="PANTHER" id="PTHR33284">
    <property type="entry name" value="RIBOSOMAL PROTEIN L25/GLN-TRNA SYNTHETASE, ANTI-CODON-BINDING DOMAIN-CONTAINING PROTEIN"/>
    <property type="match status" value="1"/>
</dbReference>
<dbReference type="GO" id="GO:0008097">
    <property type="term" value="F:5S rRNA binding"/>
    <property type="evidence" value="ECO:0007669"/>
    <property type="project" value="InterPro"/>
</dbReference>
<dbReference type="PANTHER" id="PTHR33284:SF1">
    <property type="entry name" value="RIBOSOMAL PROTEIN L25_GLN-TRNA SYNTHETASE, ANTI-CODON-BINDING DOMAIN-CONTAINING PROTEIN"/>
    <property type="match status" value="1"/>
</dbReference>
<feature type="compositionally biased region" description="Low complexity" evidence="6">
    <location>
        <begin position="194"/>
        <end position="206"/>
    </location>
</feature>
<accession>A0A1R4GV58</accession>
<evidence type="ECO:0000256" key="3">
    <source>
        <dbReference type="ARBA" id="ARBA00022980"/>
    </source>
</evidence>
<dbReference type="InterPro" id="IPR020930">
    <property type="entry name" value="Ribosomal_uL5_bac-type"/>
</dbReference>
<dbReference type="InterPro" id="IPR001021">
    <property type="entry name" value="Ribosomal_bL25_long"/>
</dbReference>
<dbReference type="RefSeq" id="WP_087000567.1">
    <property type="nucleotide sequence ID" value="NZ_FUHW01000044.1"/>
</dbReference>
<dbReference type="NCBIfam" id="NF004131">
    <property type="entry name" value="PRK05618.2-1"/>
    <property type="match status" value="1"/>
</dbReference>
<dbReference type="GO" id="GO:0006412">
    <property type="term" value="P:translation"/>
    <property type="evidence" value="ECO:0007669"/>
    <property type="project" value="UniProtKB-UniRule"/>
</dbReference>
<dbReference type="InterPro" id="IPR020056">
    <property type="entry name" value="Rbsml_bL25/Gln-tRNA_synth_N"/>
</dbReference>
<feature type="region of interest" description="Disordered" evidence="6">
    <location>
        <begin position="178"/>
        <end position="206"/>
    </location>
</feature>
<evidence type="ECO:0000256" key="2">
    <source>
        <dbReference type="ARBA" id="ARBA00022884"/>
    </source>
</evidence>
<feature type="domain" description="Large ribosomal subunit protein bL25 beta" evidence="8">
    <location>
        <begin position="100"/>
        <end position="180"/>
    </location>
</feature>
<dbReference type="InterPro" id="IPR029751">
    <property type="entry name" value="Ribosomal_L25_dom"/>
</dbReference>
<keyword evidence="1 5" id="KW-0699">rRNA-binding</keyword>
<dbReference type="Pfam" id="PF14693">
    <property type="entry name" value="Ribosomal_TL5_C"/>
    <property type="match status" value="1"/>
</dbReference>
<evidence type="ECO:0000256" key="4">
    <source>
        <dbReference type="ARBA" id="ARBA00023274"/>
    </source>
</evidence>
<evidence type="ECO:0000256" key="1">
    <source>
        <dbReference type="ARBA" id="ARBA00022730"/>
    </source>
</evidence>
<evidence type="ECO:0000259" key="7">
    <source>
        <dbReference type="Pfam" id="PF01386"/>
    </source>
</evidence>
<dbReference type="InterPro" id="IPR011035">
    <property type="entry name" value="Ribosomal_bL25/Gln-tRNA_synth"/>
</dbReference>
<dbReference type="NCBIfam" id="TIGR00731">
    <property type="entry name" value="bL25_bact_ctc"/>
    <property type="match status" value="1"/>
</dbReference>
<evidence type="ECO:0000256" key="6">
    <source>
        <dbReference type="SAM" id="MobiDB-lite"/>
    </source>
</evidence>
<keyword evidence="3 5" id="KW-0689">Ribosomal protein</keyword>
<dbReference type="Proteomes" id="UP000195913">
    <property type="component" value="Unassembled WGS sequence"/>
</dbReference>
<evidence type="ECO:0000259" key="8">
    <source>
        <dbReference type="Pfam" id="PF14693"/>
    </source>
</evidence>
<evidence type="ECO:0000256" key="5">
    <source>
        <dbReference type="HAMAP-Rule" id="MF_01334"/>
    </source>
</evidence>
<dbReference type="Gene3D" id="2.40.240.10">
    <property type="entry name" value="Ribosomal Protein L25, Chain P"/>
    <property type="match status" value="1"/>
</dbReference>
<dbReference type="SUPFAM" id="SSF50715">
    <property type="entry name" value="Ribosomal protein L25-like"/>
    <property type="match status" value="1"/>
</dbReference>
<dbReference type="Pfam" id="PF01386">
    <property type="entry name" value="Ribosomal_L25p"/>
    <property type="match status" value="1"/>
</dbReference>
<dbReference type="InterPro" id="IPR020057">
    <property type="entry name" value="Ribosomal_bL25_b-dom"/>
</dbReference>
<comment type="similarity">
    <text evidence="5">Belongs to the bacterial ribosomal protein bL25 family. CTC subfamily.</text>
</comment>
<gene>
    <name evidence="5" type="primary">rplY</name>
    <name evidence="5" type="synonym">ctc</name>
    <name evidence="9" type="ORF">FM101_13755</name>
</gene>
<dbReference type="AlphaFoldDB" id="A0A1R4GV58"/>
<dbReference type="HAMAP" id="MF_01334">
    <property type="entry name" value="Ribosomal_bL25_CTC"/>
    <property type="match status" value="1"/>
</dbReference>
<dbReference type="Gene3D" id="2.170.120.20">
    <property type="entry name" value="Ribosomal protein L25, beta domain"/>
    <property type="match status" value="1"/>
</dbReference>
<dbReference type="GO" id="GO:0003735">
    <property type="term" value="F:structural constituent of ribosome"/>
    <property type="evidence" value="ECO:0007669"/>
    <property type="project" value="InterPro"/>
</dbReference>
<feature type="domain" description="Large ribosomal subunit protein bL25 L25" evidence="7">
    <location>
        <begin position="8"/>
        <end position="92"/>
    </location>
</feature>
<sequence>MTHDKVVLPAEIRTDFGKGAARKARRDYKIPAVIYGHGAEPLHVLLPNQETTLAVRYSNALLTIDVEGKTHLALAKDIQRHPLRQTVDHLDLLTVKKGEKVNVDVSINLEGEVAPGAVLEVDAYTVYVEADATNLPEQVTVSVEGREIGNHVLASDLVLPKGVTLLIEEDTVIATIDEPKVQDLGDEEEEGEATEAAAPADAESAE</sequence>
<name>A0A1R4GV58_9MICC</name>
<reference evidence="9 10" key="1">
    <citation type="submission" date="2017-02" db="EMBL/GenBank/DDBJ databases">
        <authorList>
            <person name="Peterson S.W."/>
        </authorList>
    </citation>
    <scope>NUCLEOTIDE SEQUENCE [LARGE SCALE GENOMIC DNA]</scope>
    <source>
        <strain evidence="9 10">B Ar 00.02</strain>
    </source>
</reference>
<keyword evidence="10" id="KW-1185">Reference proteome</keyword>
<dbReference type="CDD" id="cd00495">
    <property type="entry name" value="Ribosomal_L25_TL5_CTC"/>
    <property type="match status" value="1"/>
</dbReference>
<evidence type="ECO:0000313" key="9">
    <source>
        <dbReference type="EMBL" id="SJM71722.1"/>
    </source>
</evidence>
<comment type="subunit">
    <text evidence="5">Part of the 50S ribosomal subunit; part of the 5S rRNA/L5/L18/L25 subcomplex. Contacts the 5S rRNA. Binds to the 5S rRNA independently of L5 and L18.</text>
</comment>
<dbReference type="GO" id="GO:0022625">
    <property type="term" value="C:cytosolic large ribosomal subunit"/>
    <property type="evidence" value="ECO:0007669"/>
    <property type="project" value="TreeGrafter"/>
</dbReference>
<organism evidence="9 10">
    <name type="scientific">Arthrobacter rhombi</name>
    <dbReference type="NCBI Taxonomy" id="71253"/>
    <lineage>
        <taxon>Bacteria</taxon>
        <taxon>Bacillati</taxon>
        <taxon>Actinomycetota</taxon>
        <taxon>Actinomycetes</taxon>
        <taxon>Micrococcales</taxon>
        <taxon>Micrococcaceae</taxon>
        <taxon>Arthrobacter</taxon>
    </lineage>
</organism>
<comment type="function">
    <text evidence="5">This is one of the proteins that binds to the 5S RNA in the ribosome where it forms part of the central protuberance.</text>
</comment>
<feature type="compositionally biased region" description="Acidic residues" evidence="6">
    <location>
        <begin position="184"/>
        <end position="193"/>
    </location>
</feature>